<dbReference type="GO" id="GO:0005737">
    <property type="term" value="C:cytoplasm"/>
    <property type="evidence" value="ECO:0007669"/>
    <property type="project" value="UniProtKB-SubCell"/>
</dbReference>
<dbReference type="SUPFAM" id="SSF55979">
    <property type="entry name" value="DNA clamp"/>
    <property type="match status" value="3"/>
</dbReference>
<comment type="similarity">
    <text evidence="2 10">Belongs to the beta sliding clamp family.</text>
</comment>
<keyword evidence="8 10" id="KW-0239">DNA-directed DNA polymerase</keyword>
<comment type="function">
    <text evidence="10">Confers DNA tethering and processivity to DNA polymerases and other proteins. Acts as a clamp, forming a ring around DNA (a reaction catalyzed by the clamp-loading complex) which diffuses in an ATP-independent manner freely and bidirectionally along dsDNA. Initially characterized for its ability to contact the catalytic subunit of DNA polymerase III (Pol III), a complex, multichain enzyme responsible for most of the replicative synthesis in bacteria; Pol III exhibits 3'-5' exonuclease proofreading activity. The beta chain is required for initiation of replication as well as for processivity of DNA replication.</text>
</comment>
<keyword evidence="9" id="KW-0238">DNA-binding</keyword>
<evidence type="ECO:0000256" key="1">
    <source>
        <dbReference type="ARBA" id="ARBA00004496"/>
    </source>
</evidence>
<dbReference type="NCBIfam" id="TIGR00663">
    <property type="entry name" value="dnan"/>
    <property type="match status" value="1"/>
</dbReference>
<dbReference type="SMART" id="SM00480">
    <property type="entry name" value="POL3Bc"/>
    <property type="match status" value="1"/>
</dbReference>
<keyword evidence="4 10" id="KW-0963">Cytoplasm</keyword>
<evidence type="ECO:0000256" key="2">
    <source>
        <dbReference type="ARBA" id="ARBA00010752"/>
    </source>
</evidence>
<evidence type="ECO:0000256" key="9">
    <source>
        <dbReference type="ARBA" id="ARBA00023125"/>
    </source>
</evidence>
<dbReference type="Pfam" id="PF02767">
    <property type="entry name" value="DNA_pol3_beta_2"/>
    <property type="match status" value="1"/>
</dbReference>
<evidence type="ECO:0000256" key="7">
    <source>
        <dbReference type="ARBA" id="ARBA00022705"/>
    </source>
</evidence>
<sequence>MKFTVNRIELLKKLRDVQLAISNKTTIPILTGLKIEAKNDGLKLTGSNSDISIETKLFVEDENAQLVIEETGDIVLQPARFFADIINRLSDDSFTFEVNTQLQASITSANSFFTINALDASSYPYLPEIDTTDSFTLSVRLLKRVIEQTVIAVSKHESRPILTGVNFSIHEGKLKAVATDSHRLSQRIIPVNVPEDLTFQIVIPGNSLLELSKILTDDIEEVNVALAENQILFTTEDTYFYSRLLEGKYPQTDQLIPEESSTQLTLNVQTLKGAVGRTSLLSHAGKNNVVKLSVTDDHIQLTSNSPEVGFVEEDVPSKSIAGDEVEISFNPDYLRDALNTFESGEVTLKLISTLRPFVIVPAESENNYDFVQLITPIRTSAAAR</sequence>
<dbReference type="InterPro" id="IPR022637">
    <property type="entry name" value="DNA_polIII_beta_cen"/>
</dbReference>
<evidence type="ECO:0000259" key="11">
    <source>
        <dbReference type="Pfam" id="PF00712"/>
    </source>
</evidence>
<evidence type="ECO:0000256" key="10">
    <source>
        <dbReference type="PIRNR" id="PIRNR000804"/>
    </source>
</evidence>
<evidence type="ECO:0000256" key="8">
    <source>
        <dbReference type="ARBA" id="ARBA00022932"/>
    </source>
</evidence>
<comment type="subcellular location">
    <subcellularLocation>
        <location evidence="1 10">Cytoplasm</location>
    </subcellularLocation>
</comment>
<evidence type="ECO:0000259" key="13">
    <source>
        <dbReference type="Pfam" id="PF02768"/>
    </source>
</evidence>
<dbReference type="GO" id="GO:0009360">
    <property type="term" value="C:DNA polymerase III complex"/>
    <property type="evidence" value="ECO:0007669"/>
    <property type="project" value="InterPro"/>
</dbReference>
<feature type="domain" description="DNA polymerase III beta sliding clamp central" evidence="12">
    <location>
        <begin position="137"/>
        <end position="251"/>
    </location>
</feature>
<proteinExistence type="inferred from homology"/>
<reference evidence="14 15" key="1">
    <citation type="submission" date="2016-11" db="EMBL/GenBank/DDBJ databases">
        <authorList>
            <person name="Jaros S."/>
            <person name="Januszkiewicz K."/>
            <person name="Wedrychowicz H."/>
        </authorList>
    </citation>
    <scope>NUCLEOTIDE SEQUENCE [LARGE SCALE GENOMIC DNA]</scope>
    <source>
        <strain evidence="14 15">DSM 15692</strain>
    </source>
</reference>
<dbReference type="Pfam" id="PF00712">
    <property type="entry name" value="DNA_pol3_beta"/>
    <property type="match status" value="1"/>
</dbReference>
<dbReference type="InterPro" id="IPR001001">
    <property type="entry name" value="DNA_polIII_beta"/>
</dbReference>
<dbReference type="RefSeq" id="WP_073298109.1">
    <property type="nucleotide sequence ID" value="NZ_FQUF01000019.1"/>
</dbReference>
<dbReference type="GO" id="GO:0003887">
    <property type="term" value="F:DNA-directed DNA polymerase activity"/>
    <property type="evidence" value="ECO:0007669"/>
    <property type="project" value="UniProtKB-UniRule"/>
</dbReference>
<keyword evidence="6 10" id="KW-0548">Nucleotidyltransferase</keyword>
<dbReference type="InterPro" id="IPR022635">
    <property type="entry name" value="DNA_polIII_beta_C"/>
</dbReference>
<dbReference type="Gene3D" id="3.70.10.10">
    <property type="match status" value="1"/>
</dbReference>
<gene>
    <name evidence="14" type="ORF">SAMN02745249_01363</name>
</gene>
<evidence type="ECO:0000259" key="12">
    <source>
        <dbReference type="Pfam" id="PF02767"/>
    </source>
</evidence>
<dbReference type="Proteomes" id="UP000184128">
    <property type="component" value="Unassembled WGS sequence"/>
</dbReference>
<comment type="subunit">
    <text evidence="10">Forms a ring-shaped head-to-tail homodimer around DNA.</text>
</comment>
<dbReference type="Pfam" id="PF02768">
    <property type="entry name" value="DNA_pol3_beta_3"/>
    <property type="match status" value="1"/>
</dbReference>
<keyword evidence="7 10" id="KW-0235">DNA replication</keyword>
<dbReference type="InterPro" id="IPR022634">
    <property type="entry name" value="DNA_polIII_beta_N"/>
</dbReference>
<dbReference type="STRING" id="1121025.SAMN02745249_01363"/>
<dbReference type="GO" id="GO:0006271">
    <property type="term" value="P:DNA strand elongation involved in DNA replication"/>
    <property type="evidence" value="ECO:0007669"/>
    <property type="project" value="TreeGrafter"/>
</dbReference>
<evidence type="ECO:0000256" key="6">
    <source>
        <dbReference type="ARBA" id="ARBA00022695"/>
    </source>
</evidence>
<dbReference type="Gene3D" id="3.10.150.10">
    <property type="entry name" value="DNA Polymerase III, subunit A, domain 2"/>
    <property type="match status" value="1"/>
</dbReference>
<dbReference type="AlphaFoldDB" id="A0A1M4X6F3"/>
<dbReference type="PANTHER" id="PTHR30478:SF0">
    <property type="entry name" value="BETA SLIDING CLAMP"/>
    <property type="match status" value="1"/>
</dbReference>
<dbReference type="CDD" id="cd00140">
    <property type="entry name" value="beta_clamp"/>
    <property type="match status" value="1"/>
</dbReference>
<accession>A0A1M4X6F3</accession>
<evidence type="ECO:0000256" key="3">
    <source>
        <dbReference type="ARBA" id="ARBA00021035"/>
    </source>
</evidence>
<dbReference type="PIRSF" id="PIRSF000804">
    <property type="entry name" value="DNA_pol_III_b"/>
    <property type="match status" value="1"/>
</dbReference>
<feature type="domain" description="DNA polymerase III beta sliding clamp C-terminal" evidence="13">
    <location>
        <begin position="254"/>
        <end position="377"/>
    </location>
</feature>
<keyword evidence="15" id="KW-1185">Reference proteome</keyword>
<name>A0A1M4X6F3_9LACT</name>
<evidence type="ECO:0000256" key="4">
    <source>
        <dbReference type="ARBA" id="ARBA00022490"/>
    </source>
</evidence>
<protein>
    <recommendedName>
        <fullName evidence="3 10">Beta sliding clamp</fullName>
    </recommendedName>
</protein>
<dbReference type="InterPro" id="IPR046938">
    <property type="entry name" value="DNA_clamp_sf"/>
</dbReference>
<keyword evidence="5 10" id="KW-0808">Transferase</keyword>
<dbReference type="EMBL" id="FQUF01000019">
    <property type="protein sequence ID" value="SHE89026.1"/>
    <property type="molecule type" value="Genomic_DNA"/>
</dbReference>
<evidence type="ECO:0000256" key="5">
    <source>
        <dbReference type="ARBA" id="ARBA00022679"/>
    </source>
</evidence>
<dbReference type="OrthoDB" id="8421503at2"/>
<dbReference type="PANTHER" id="PTHR30478">
    <property type="entry name" value="DNA POLYMERASE III SUBUNIT BETA"/>
    <property type="match status" value="1"/>
</dbReference>
<evidence type="ECO:0000313" key="15">
    <source>
        <dbReference type="Proteomes" id="UP000184128"/>
    </source>
</evidence>
<evidence type="ECO:0000313" key="14">
    <source>
        <dbReference type="EMBL" id="SHE89026.1"/>
    </source>
</evidence>
<organism evidence="14 15">
    <name type="scientific">Atopostipes suicloacalis DSM 15692</name>
    <dbReference type="NCBI Taxonomy" id="1121025"/>
    <lineage>
        <taxon>Bacteria</taxon>
        <taxon>Bacillati</taxon>
        <taxon>Bacillota</taxon>
        <taxon>Bacilli</taxon>
        <taxon>Lactobacillales</taxon>
        <taxon>Carnobacteriaceae</taxon>
        <taxon>Atopostipes</taxon>
    </lineage>
</organism>
<feature type="domain" description="DNA polymerase III beta sliding clamp N-terminal" evidence="11">
    <location>
        <begin position="1"/>
        <end position="127"/>
    </location>
</feature>
<dbReference type="GO" id="GO:0003677">
    <property type="term" value="F:DNA binding"/>
    <property type="evidence" value="ECO:0007669"/>
    <property type="project" value="UniProtKB-UniRule"/>
</dbReference>
<dbReference type="GO" id="GO:0008408">
    <property type="term" value="F:3'-5' exonuclease activity"/>
    <property type="evidence" value="ECO:0007669"/>
    <property type="project" value="InterPro"/>
</dbReference>